<keyword evidence="2" id="KW-1185">Reference proteome</keyword>
<evidence type="ECO:0000313" key="1">
    <source>
        <dbReference type="EMBL" id="TYL80151.1"/>
    </source>
</evidence>
<protein>
    <submittedName>
        <fullName evidence="1">Uncharacterized protein</fullName>
    </submittedName>
</protein>
<evidence type="ECO:0000313" key="2">
    <source>
        <dbReference type="Proteomes" id="UP000324853"/>
    </source>
</evidence>
<sequence length="126" mass="12830">MTLLRPASFASRGPANGRDIVVAMAAHLRKVGIPETEREAIRLLAAGGFRYGDVAVLAEDALLEARQSAVSDAMTGTPPLLLPAKASQAPPSETVLAAPGSAGSSGLLSMLALEAPLSWRAPDTGA</sequence>
<organism evidence="1 2">
    <name type="scientific">Bradyrhizobium cytisi</name>
    <dbReference type="NCBI Taxonomy" id="515489"/>
    <lineage>
        <taxon>Bacteria</taxon>
        <taxon>Pseudomonadati</taxon>
        <taxon>Pseudomonadota</taxon>
        <taxon>Alphaproteobacteria</taxon>
        <taxon>Hyphomicrobiales</taxon>
        <taxon>Nitrobacteraceae</taxon>
        <taxon>Bradyrhizobium</taxon>
    </lineage>
</organism>
<reference evidence="1 2" key="1">
    <citation type="submission" date="2019-08" db="EMBL/GenBank/DDBJ databases">
        <title>Bradyrhizobium hipponensis sp. nov., a rhizobium isolated from a Lupinus angustifolius root nodule in Tunisia.</title>
        <authorList>
            <person name="Off K."/>
            <person name="Rejili M."/>
            <person name="Mars M."/>
            <person name="Brachmann A."/>
            <person name="Marin M."/>
        </authorList>
    </citation>
    <scope>NUCLEOTIDE SEQUENCE [LARGE SCALE GENOMIC DNA]</scope>
    <source>
        <strain evidence="1 2">CTAW11</strain>
    </source>
</reference>
<dbReference type="AlphaFoldDB" id="A0A5S4WD20"/>
<dbReference type="RefSeq" id="WP_148753534.1">
    <property type="nucleotide sequence ID" value="NZ_VSSR01000042.1"/>
</dbReference>
<accession>A0A5S4WD20</accession>
<gene>
    <name evidence="1" type="ORF">FXB38_24600</name>
</gene>
<dbReference type="OrthoDB" id="8256443at2"/>
<dbReference type="EMBL" id="VSSR01000042">
    <property type="protein sequence ID" value="TYL80151.1"/>
    <property type="molecule type" value="Genomic_DNA"/>
</dbReference>
<comment type="caution">
    <text evidence="1">The sequence shown here is derived from an EMBL/GenBank/DDBJ whole genome shotgun (WGS) entry which is preliminary data.</text>
</comment>
<dbReference type="Proteomes" id="UP000324853">
    <property type="component" value="Unassembled WGS sequence"/>
</dbReference>
<proteinExistence type="predicted"/>
<name>A0A5S4WD20_9BRAD</name>